<gene>
    <name evidence="3" type="ORF">BJF96_g1277</name>
</gene>
<name>A0AA45AQZ4_VERDA</name>
<comment type="caution">
    <text evidence="3">The sequence shown here is derived from an EMBL/GenBank/DDBJ whole genome shotgun (WGS) entry which is preliminary data.</text>
</comment>
<evidence type="ECO:0000256" key="1">
    <source>
        <dbReference type="SAM" id="MobiDB-lite"/>
    </source>
</evidence>
<feature type="region of interest" description="Disordered" evidence="1">
    <location>
        <begin position="57"/>
        <end position="114"/>
    </location>
</feature>
<dbReference type="Proteomes" id="UP000236305">
    <property type="component" value="Unassembled WGS sequence"/>
</dbReference>
<protein>
    <submittedName>
        <fullName evidence="3">Uncharacterized protein</fullName>
    </submittedName>
</protein>
<evidence type="ECO:0000256" key="2">
    <source>
        <dbReference type="SAM" id="SignalP"/>
    </source>
</evidence>
<feature type="chain" id="PRO_5041333107" evidence="2">
    <location>
        <begin position="24"/>
        <end position="127"/>
    </location>
</feature>
<accession>A0AA45AQZ4</accession>
<organism evidence="3 4">
    <name type="scientific">Verticillium dahliae</name>
    <name type="common">Verticillium wilt</name>
    <dbReference type="NCBI Taxonomy" id="27337"/>
    <lineage>
        <taxon>Eukaryota</taxon>
        <taxon>Fungi</taxon>
        <taxon>Dikarya</taxon>
        <taxon>Ascomycota</taxon>
        <taxon>Pezizomycotina</taxon>
        <taxon>Sordariomycetes</taxon>
        <taxon>Hypocreomycetidae</taxon>
        <taxon>Glomerellales</taxon>
        <taxon>Plectosphaerellaceae</taxon>
        <taxon>Verticillium</taxon>
    </lineage>
</organism>
<evidence type="ECO:0000313" key="4">
    <source>
        <dbReference type="Proteomes" id="UP000236305"/>
    </source>
</evidence>
<reference evidence="3 4" key="1">
    <citation type="submission" date="2017-12" db="EMBL/GenBank/DDBJ databases">
        <title>Comparative genomics yields insights into virulence evolution of Verticillium dahliae.</title>
        <authorList>
            <person name="Fan R."/>
            <person name="Armitage A.D."/>
            <person name="Cascant-Lopez E."/>
            <person name="Sobczyk M."/>
            <person name="Cockerton H.M."/>
            <person name="Harrison R.J."/>
        </authorList>
    </citation>
    <scope>NUCLEOTIDE SEQUENCE [LARGE SCALE GENOMIC DNA]</scope>
    <source>
        <strain evidence="3 4">12008</strain>
    </source>
</reference>
<sequence>MGAILWQSWATLAFCIVAARLLARMFTPADQEDRESILPARFHERIRGVPNIREWRIENPASTPTNVGRFEEDPEPISVSEGDPDDEVVSQPRHDENRSESPDDATKAKAYSHAVGPIPRIVVESYS</sequence>
<dbReference type="AlphaFoldDB" id="A0AA45AQZ4"/>
<evidence type="ECO:0000313" key="3">
    <source>
        <dbReference type="EMBL" id="PNH35666.1"/>
    </source>
</evidence>
<dbReference type="EMBL" id="MPSH01000003">
    <property type="protein sequence ID" value="PNH35666.1"/>
    <property type="molecule type" value="Genomic_DNA"/>
</dbReference>
<feature type="compositionally biased region" description="Basic and acidic residues" evidence="1">
    <location>
        <begin position="92"/>
        <end position="107"/>
    </location>
</feature>
<feature type="signal peptide" evidence="2">
    <location>
        <begin position="1"/>
        <end position="23"/>
    </location>
</feature>
<proteinExistence type="predicted"/>
<keyword evidence="2" id="KW-0732">Signal</keyword>